<name>A0A6M3LDG5_9ZZZZ</name>
<gene>
    <name evidence="1" type="ORF">MM415B03427_0010</name>
</gene>
<proteinExistence type="predicted"/>
<sequence>MKTTNEQMVASQTAIAELLDRRCGNVKLAYALQYNAHKLESALVPFYSVRNEYQAEYCEKDENGELVPGDMPGTIKLAVDTAQEYQEKMVELLALEVDIVIRTMQLEWFEKLDGGVTPRELYQLDWMIETE</sequence>
<reference evidence="1" key="1">
    <citation type="submission" date="2020-03" db="EMBL/GenBank/DDBJ databases">
        <title>The deep terrestrial virosphere.</title>
        <authorList>
            <person name="Holmfeldt K."/>
            <person name="Nilsson E."/>
            <person name="Simone D."/>
            <person name="Lopez-Fernandez M."/>
            <person name="Wu X."/>
            <person name="de Brujin I."/>
            <person name="Lundin D."/>
            <person name="Andersson A."/>
            <person name="Bertilsson S."/>
            <person name="Dopson M."/>
        </authorList>
    </citation>
    <scope>NUCLEOTIDE SEQUENCE</scope>
    <source>
        <strain evidence="1">MM415B03427</strain>
    </source>
</reference>
<evidence type="ECO:0000313" key="1">
    <source>
        <dbReference type="EMBL" id="QJA91231.1"/>
    </source>
</evidence>
<accession>A0A6M3LDG5</accession>
<protein>
    <submittedName>
        <fullName evidence="1">Uncharacterized protein</fullName>
    </submittedName>
</protein>
<organism evidence="1">
    <name type="scientific">viral metagenome</name>
    <dbReference type="NCBI Taxonomy" id="1070528"/>
    <lineage>
        <taxon>unclassified sequences</taxon>
        <taxon>metagenomes</taxon>
        <taxon>organismal metagenomes</taxon>
    </lineage>
</organism>
<dbReference type="EMBL" id="MT142971">
    <property type="protein sequence ID" value="QJA91231.1"/>
    <property type="molecule type" value="Genomic_DNA"/>
</dbReference>
<dbReference type="AlphaFoldDB" id="A0A6M3LDG5"/>